<keyword evidence="3" id="KW-0540">Nuclease</keyword>
<dbReference type="RefSeq" id="WP_307249422.1">
    <property type="nucleotide sequence ID" value="NZ_JAUSUZ010000002.1"/>
</dbReference>
<comment type="caution">
    <text evidence="3">The sequence shown here is derived from an EMBL/GenBank/DDBJ whole genome shotgun (WGS) entry which is preliminary data.</text>
</comment>
<keyword evidence="4" id="KW-1185">Reference proteome</keyword>
<dbReference type="Gene3D" id="2.30.30.110">
    <property type="match status" value="1"/>
</dbReference>
<accession>A0AAE3W9A3</accession>
<dbReference type="EMBL" id="JAUSUZ010000002">
    <property type="protein sequence ID" value="MDQ0371652.1"/>
    <property type="molecule type" value="Genomic_DNA"/>
</dbReference>
<keyword evidence="3" id="KW-0255">Endonuclease</keyword>
<gene>
    <name evidence="3" type="ORF">J2S42_008400</name>
</gene>
<comment type="similarity">
    <text evidence="1">Belongs to the PemK/MazF family.</text>
</comment>
<dbReference type="SUPFAM" id="SSF50118">
    <property type="entry name" value="Cell growth inhibitor/plasmid maintenance toxic component"/>
    <property type="match status" value="1"/>
</dbReference>
<dbReference type="Pfam" id="PF02452">
    <property type="entry name" value="PemK_toxin"/>
    <property type="match status" value="1"/>
</dbReference>
<dbReference type="GO" id="GO:0003677">
    <property type="term" value="F:DNA binding"/>
    <property type="evidence" value="ECO:0007669"/>
    <property type="project" value="InterPro"/>
</dbReference>
<dbReference type="InterPro" id="IPR011067">
    <property type="entry name" value="Plasmid_toxin/cell-grow_inhib"/>
</dbReference>
<dbReference type="AlphaFoldDB" id="A0AAE3W9A3"/>
<evidence type="ECO:0000256" key="2">
    <source>
        <dbReference type="ARBA" id="ARBA00022649"/>
    </source>
</evidence>
<evidence type="ECO:0000256" key="1">
    <source>
        <dbReference type="ARBA" id="ARBA00007521"/>
    </source>
</evidence>
<organism evidence="3 4">
    <name type="scientific">Catenuloplanes indicus</name>
    <dbReference type="NCBI Taxonomy" id="137267"/>
    <lineage>
        <taxon>Bacteria</taxon>
        <taxon>Bacillati</taxon>
        <taxon>Actinomycetota</taxon>
        <taxon>Actinomycetes</taxon>
        <taxon>Micromonosporales</taxon>
        <taxon>Micromonosporaceae</taxon>
        <taxon>Catenuloplanes</taxon>
    </lineage>
</organism>
<name>A0AAE3W9A3_9ACTN</name>
<protein>
    <submittedName>
        <fullName evidence="3">mRNA-degrading endonuclease toxin of MazEF toxin-antitoxin module</fullName>
    </submittedName>
</protein>
<proteinExistence type="inferred from homology"/>
<reference evidence="3 4" key="1">
    <citation type="submission" date="2023-07" db="EMBL/GenBank/DDBJ databases">
        <title>Sequencing the genomes of 1000 actinobacteria strains.</title>
        <authorList>
            <person name="Klenk H.-P."/>
        </authorList>
    </citation>
    <scope>NUCLEOTIDE SEQUENCE [LARGE SCALE GENOMIC DNA]</scope>
    <source>
        <strain evidence="3 4">DSM 44709</strain>
    </source>
</reference>
<dbReference type="GO" id="GO:0004519">
    <property type="term" value="F:endonuclease activity"/>
    <property type="evidence" value="ECO:0007669"/>
    <property type="project" value="UniProtKB-KW"/>
</dbReference>
<keyword evidence="2" id="KW-1277">Toxin-antitoxin system</keyword>
<keyword evidence="3" id="KW-0378">Hydrolase</keyword>
<dbReference type="InterPro" id="IPR003477">
    <property type="entry name" value="PemK-like"/>
</dbReference>
<evidence type="ECO:0000313" key="3">
    <source>
        <dbReference type="EMBL" id="MDQ0371652.1"/>
    </source>
</evidence>
<evidence type="ECO:0000313" key="4">
    <source>
        <dbReference type="Proteomes" id="UP001240236"/>
    </source>
</evidence>
<sequence length="99" mass="10877">MIRRGDVYRHRLGRHFVVVSTARLNEVGAVIVAEIHDEVPSGMQGMLAVALGPDEPLAGAVLTWRVNWLAGDRLGEFVGRLSAEVMEHVDMALRTAMDL</sequence>
<dbReference type="Proteomes" id="UP001240236">
    <property type="component" value="Unassembled WGS sequence"/>
</dbReference>